<dbReference type="InterPro" id="IPR052375">
    <property type="entry name" value="Complex_I_20kDa-like"/>
</dbReference>
<evidence type="ECO:0000256" key="5">
    <source>
        <dbReference type="ARBA" id="ARBA00023004"/>
    </source>
</evidence>
<keyword evidence="6" id="KW-0411">Iron-sulfur</keyword>
<sequence>MFKFFLKIFKTPNNVISLSKKDFISMDFIEIGEKIQDKVKKLFKGSLAIRQIDAGSDNACEQEMVALSNSFYDIERFGIHFVASPRHADMLLITGPMTRNMAKAVQSAYEATPDPKIVVAVGDDAINGGIYKGSYAVLDGVETVVPVNYCIPGDPPSPKMILYGLLNILETVDSKQTKLK</sequence>
<keyword evidence="3" id="KW-0004">4Fe-4S</keyword>
<dbReference type="Pfam" id="PF01058">
    <property type="entry name" value="Oxidored_q6"/>
    <property type="match status" value="1"/>
</dbReference>
<dbReference type="STRING" id="1805238.AUJ23_01870"/>
<evidence type="ECO:0000313" key="9">
    <source>
        <dbReference type="Proteomes" id="UP000181941"/>
    </source>
</evidence>
<gene>
    <name evidence="8" type="ORF">AUJ23_01870</name>
</gene>
<protein>
    <recommendedName>
        <fullName evidence="7">NADH:ubiquinone oxidoreductase-like 20kDa subunit domain-containing protein</fullName>
    </recommendedName>
</protein>
<reference evidence="8 9" key="1">
    <citation type="journal article" date="2016" name="Environ. Microbiol.">
        <title>Genomic resolution of a cold subsurface aquifer community provides metabolic insights for novel microbes adapted to high CO concentrations.</title>
        <authorList>
            <person name="Probst A.J."/>
            <person name="Castelle C.J."/>
            <person name="Singh A."/>
            <person name="Brown C.T."/>
            <person name="Anantharaman K."/>
            <person name="Sharon I."/>
            <person name="Hug L.A."/>
            <person name="Burstein D."/>
            <person name="Emerson J.B."/>
            <person name="Thomas B.C."/>
            <person name="Banfield J.F."/>
        </authorList>
    </citation>
    <scope>NUCLEOTIDE SEQUENCE [LARGE SCALE GENOMIC DNA]</scope>
    <source>
        <strain evidence="8">CG1_02_32_51</strain>
    </source>
</reference>
<dbReference type="InterPro" id="IPR006137">
    <property type="entry name" value="NADH_UbQ_OxRdtase-like_20kDa"/>
</dbReference>
<evidence type="ECO:0000256" key="6">
    <source>
        <dbReference type="ARBA" id="ARBA00023014"/>
    </source>
</evidence>
<evidence type="ECO:0000256" key="3">
    <source>
        <dbReference type="ARBA" id="ARBA00022485"/>
    </source>
</evidence>
<proteinExistence type="inferred from homology"/>
<evidence type="ECO:0000259" key="7">
    <source>
        <dbReference type="Pfam" id="PF01058"/>
    </source>
</evidence>
<evidence type="ECO:0000256" key="2">
    <source>
        <dbReference type="ARBA" id="ARBA00009173"/>
    </source>
</evidence>
<dbReference type="SUPFAM" id="SSF56770">
    <property type="entry name" value="HydA/Nqo6-like"/>
    <property type="match status" value="1"/>
</dbReference>
<comment type="similarity">
    <text evidence="2">Belongs to the complex I 20 kDa subunit family.</text>
</comment>
<dbReference type="AlphaFoldDB" id="A0A1J4U8F7"/>
<dbReference type="Proteomes" id="UP000181941">
    <property type="component" value="Unassembled WGS sequence"/>
</dbReference>
<dbReference type="PANTHER" id="PTHR42989">
    <property type="entry name" value="HYDROGENASE-4 COMPONENT I"/>
    <property type="match status" value="1"/>
</dbReference>
<accession>A0A1J4U8F7</accession>
<name>A0A1J4U8F7_9BACT</name>
<dbReference type="GO" id="GO:0046872">
    <property type="term" value="F:metal ion binding"/>
    <property type="evidence" value="ECO:0007669"/>
    <property type="project" value="UniProtKB-KW"/>
</dbReference>
<comment type="cofactor">
    <cofactor evidence="1">
        <name>[4Fe-4S] cluster</name>
        <dbReference type="ChEBI" id="CHEBI:49883"/>
    </cofactor>
</comment>
<organism evidence="8 9">
    <name type="scientific">Candidatus Magasanikbacteria bacterium CG1_02_32_51</name>
    <dbReference type="NCBI Taxonomy" id="1805238"/>
    <lineage>
        <taxon>Bacteria</taxon>
        <taxon>Candidatus Magasanikiibacteriota</taxon>
    </lineage>
</organism>
<dbReference type="Gene3D" id="3.40.50.12280">
    <property type="match status" value="1"/>
</dbReference>
<feature type="domain" description="NADH:ubiquinone oxidoreductase-like 20kDa subunit" evidence="7">
    <location>
        <begin position="58"/>
        <end position="167"/>
    </location>
</feature>
<keyword evidence="4" id="KW-0479">Metal-binding</keyword>
<dbReference type="PANTHER" id="PTHR42989:SF1">
    <property type="entry name" value="FORMATE HYDROGENLYASE SUBUNIT 7-RELATED"/>
    <property type="match status" value="1"/>
</dbReference>
<comment type="caution">
    <text evidence="8">The sequence shown here is derived from an EMBL/GenBank/DDBJ whole genome shotgun (WGS) entry which is preliminary data.</text>
</comment>
<dbReference type="EMBL" id="MNVC01000019">
    <property type="protein sequence ID" value="OIO19563.1"/>
    <property type="molecule type" value="Genomic_DNA"/>
</dbReference>
<evidence type="ECO:0000256" key="1">
    <source>
        <dbReference type="ARBA" id="ARBA00001966"/>
    </source>
</evidence>
<evidence type="ECO:0000256" key="4">
    <source>
        <dbReference type="ARBA" id="ARBA00022723"/>
    </source>
</evidence>
<dbReference type="GO" id="GO:0051539">
    <property type="term" value="F:4 iron, 4 sulfur cluster binding"/>
    <property type="evidence" value="ECO:0007669"/>
    <property type="project" value="UniProtKB-KW"/>
</dbReference>
<keyword evidence="5" id="KW-0408">Iron</keyword>
<dbReference type="NCBIfam" id="NF005012">
    <property type="entry name" value="PRK06411.1"/>
    <property type="match status" value="1"/>
</dbReference>
<evidence type="ECO:0000313" key="8">
    <source>
        <dbReference type="EMBL" id="OIO19563.1"/>
    </source>
</evidence>